<dbReference type="EMBL" id="HBIR01004147">
    <property type="protein sequence ID" value="CAE0525619.1"/>
    <property type="molecule type" value="Transcribed_RNA"/>
</dbReference>
<evidence type="ECO:0000313" key="1">
    <source>
        <dbReference type="EMBL" id="CAE0525619.1"/>
    </source>
</evidence>
<dbReference type="AlphaFoldDB" id="A0A7S3RJK7"/>
<protein>
    <submittedName>
        <fullName evidence="1">Uncharacterized protein</fullName>
    </submittedName>
</protein>
<proteinExistence type="predicted"/>
<accession>A0A7S3RJK7</accession>
<reference evidence="1" key="1">
    <citation type="submission" date="2021-01" db="EMBL/GenBank/DDBJ databases">
        <authorList>
            <person name="Corre E."/>
            <person name="Pelletier E."/>
            <person name="Niang G."/>
            <person name="Scheremetjew M."/>
            <person name="Finn R."/>
            <person name="Kale V."/>
            <person name="Holt S."/>
            <person name="Cochrane G."/>
            <person name="Meng A."/>
            <person name="Brown T."/>
            <person name="Cohen L."/>
        </authorList>
    </citation>
    <scope>NUCLEOTIDE SEQUENCE</scope>
    <source>
        <strain evidence="1">379</strain>
    </source>
</reference>
<name>A0A7S3RJK7_EMIHU</name>
<organism evidence="1">
    <name type="scientific">Emiliania huxleyi</name>
    <name type="common">Coccolithophore</name>
    <name type="synonym">Pontosphaera huxleyi</name>
    <dbReference type="NCBI Taxonomy" id="2903"/>
    <lineage>
        <taxon>Eukaryota</taxon>
        <taxon>Haptista</taxon>
        <taxon>Haptophyta</taxon>
        <taxon>Prymnesiophyceae</taxon>
        <taxon>Isochrysidales</taxon>
        <taxon>Noelaerhabdaceae</taxon>
        <taxon>Emiliania</taxon>
    </lineage>
</organism>
<sequence length="108" mass="11494">MRNEPVLQPRNVVNNCLAGSGARAPVFCISSLARTRDEGKDAIKAATRSVNGVEESFVFGEKATLGDLAAALVARMHGEEASTLVCLQLSQGSMVQPSQMLAPLKDFF</sequence>
<gene>
    <name evidence="1" type="ORF">EHUX00137_LOCUS2900</name>
</gene>